<evidence type="ECO:0000313" key="3">
    <source>
        <dbReference type="Proteomes" id="UP000283946"/>
    </source>
</evidence>
<dbReference type="GO" id="GO:0016747">
    <property type="term" value="F:acyltransferase activity, transferring groups other than amino-acyl groups"/>
    <property type="evidence" value="ECO:0007669"/>
    <property type="project" value="InterPro"/>
</dbReference>
<dbReference type="InterPro" id="IPR016181">
    <property type="entry name" value="Acyl_CoA_acyltransferase"/>
</dbReference>
<name>A0AAD1AFZ0_9MICO</name>
<reference evidence="2 3" key="1">
    <citation type="submission" date="2018-03" db="EMBL/GenBank/DDBJ databases">
        <title>Bacteriophage NCPPB3778 and a type I-E CRISPR drive the evolution of the US Biological Select Agent, Rathayibacter toxicus.</title>
        <authorList>
            <person name="Davis E.W.II."/>
            <person name="Tabima J.F."/>
            <person name="Weisberg A.J."/>
            <person name="Dantas Lopes L."/>
            <person name="Wiseman M.S."/>
            <person name="Wiseman M.S."/>
            <person name="Pupko T."/>
            <person name="Belcher M.S."/>
            <person name="Sechler A.J."/>
            <person name="Tancos M.A."/>
            <person name="Schroeder B.K."/>
            <person name="Murray T.D."/>
            <person name="Luster D.G."/>
            <person name="Schneider W.L."/>
            <person name="Rogers E."/>
            <person name="Andreote F.D."/>
            <person name="Grunwald N.J."/>
            <person name="Putnam M.L."/>
            <person name="Chang J.H."/>
        </authorList>
    </citation>
    <scope>NUCLEOTIDE SEQUENCE [LARGE SCALE GENOMIC DNA]</scope>
    <source>
        <strain evidence="2 3">NCCPB 2253</strain>
    </source>
</reference>
<protein>
    <submittedName>
        <fullName evidence="2">GNAT family N-acetyltransferase</fullName>
    </submittedName>
</protein>
<dbReference type="PROSITE" id="PS51186">
    <property type="entry name" value="GNAT"/>
    <property type="match status" value="1"/>
</dbReference>
<dbReference type="Proteomes" id="UP000283946">
    <property type="component" value="Chromosome"/>
</dbReference>
<dbReference type="AlphaFoldDB" id="A0AAD1AFZ0"/>
<accession>A0AAD1AFZ0</accession>
<proteinExistence type="predicted"/>
<dbReference type="EMBL" id="CP028130">
    <property type="protein sequence ID" value="AZZ56812.1"/>
    <property type="molecule type" value="Genomic_DNA"/>
</dbReference>
<dbReference type="SUPFAM" id="SSF55729">
    <property type="entry name" value="Acyl-CoA N-acyltransferases (Nat)"/>
    <property type="match status" value="1"/>
</dbReference>
<dbReference type="RefSeq" id="WP_104266017.1">
    <property type="nucleotide sequence ID" value="NZ_CP028130.1"/>
</dbReference>
<dbReference type="Pfam" id="PF00583">
    <property type="entry name" value="Acetyltransf_1"/>
    <property type="match status" value="1"/>
</dbReference>
<sequence length="160" mass="17025">MTFERVGPADVDEVRGFLRAADLTLAGLDSPTVRLWLERNGDGHVVGSTGWESSADGRHALIRSVAVARRGTGVGTRLARHALADAAASGARRAWLFSRRSGPFWQSLGFTPADRDELAAALADTHQVRLFAETGQLAREIAWSLPLAPGTAAGRAIESP</sequence>
<dbReference type="Gene3D" id="3.40.630.30">
    <property type="match status" value="1"/>
</dbReference>
<organism evidence="2 3">
    <name type="scientific">Rathayibacter iranicus</name>
    <dbReference type="NCBI Taxonomy" id="59737"/>
    <lineage>
        <taxon>Bacteria</taxon>
        <taxon>Bacillati</taxon>
        <taxon>Actinomycetota</taxon>
        <taxon>Actinomycetes</taxon>
        <taxon>Micrococcales</taxon>
        <taxon>Microbacteriaceae</taxon>
        <taxon>Rathayibacter</taxon>
    </lineage>
</organism>
<dbReference type="InterPro" id="IPR000182">
    <property type="entry name" value="GNAT_dom"/>
</dbReference>
<evidence type="ECO:0000313" key="2">
    <source>
        <dbReference type="EMBL" id="AZZ56812.1"/>
    </source>
</evidence>
<dbReference type="KEGG" id="ria:C7V51_13710"/>
<feature type="domain" description="N-acetyltransferase" evidence="1">
    <location>
        <begin position="1"/>
        <end position="129"/>
    </location>
</feature>
<evidence type="ECO:0000259" key="1">
    <source>
        <dbReference type="PROSITE" id="PS51186"/>
    </source>
</evidence>
<gene>
    <name evidence="2" type="ORF">C7V51_13710</name>
</gene>